<dbReference type="AlphaFoldDB" id="A0AB39PY72"/>
<dbReference type="RefSeq" id="WP_369170204.1">
    <property type="nucleotide sequence ID" value="NZ_CP163439.1"/>
</dbReference>
<reference evidence="1" key="1">
    <citation type="submission" date="2024-07" db="EMBL/GenBank/DDBJ databases">
        <authorList>
            <person name="Yu S.T."/>
        </authorList>
    </citation>
    <scope>NUCLEOTIDE SEQUENCE</scope>
    <source>
        <strain evidence="1">R28</strain>
    </source>
</reference>
<name>A0AB39PY72_9ACTN</name>
<proteinExistence type="predicted"/>
<evidence type="ECO:0008006" key="2">
    <source>
        <dbReference type="Google" id="ProtNLM"/>
    </source>
</evidence>
<protein>
    <recommendedName>
        <fullName evidence="2">Secreted protein</fullName>
    </recommendedName>
</protein>
<accession>A0AB39PY72</accession>
<gene>
    <name evidence="1" type="ORF">AB5J49_21260</name>
</gene>
<sequence>MGIWVGGALLAGWLTTIVVSINNESPGGAPDLNSLEEHTVTALHTQDADEFQLLFTEDSVADDYAANYLNRLGKTAAKNSRGAVKKSADATYIVVDGPGTCTAWQVIETEKRWYLDGTPPVLDTLCSNSEKRR</sequence>
<evidence type="ECO:0000313" key="1">
    <source>
        <dbReference type="EMBL" id="XDQ35665.1"/>
    </source>
</evidence>
<organism evidence="1">
    <name type="scientific">Streptomyces sp. R28</name>
    <dbReference type="NCBI Taxonomy" id="3238628"/>
    <lineage>
        <taxon>Bacteria</taxon>
        <taxon>Bacillati</taxon>
        <taxon>Actinomycetota</taxon>
        <taxon>Actinomycetes</taxon>
        <taxon>Kitasatosporales</taxon>
        <taxon>Streptomycetaceae</taxon>
        <taxon>Streptomyces</taxon>
    </lineage>
</organism>
<dbReference type="EMBL" id="CP163439">
    <property type="protein sequence ID" value="XDQ35665.1"/>
    <property type="molecule type" value="Genomic_DNA"/>
</dbReference>